<dbReference type="PANTHER" id="PTHR36842">
    <property type="entry name" value="PROTEIN TOLB HOMOLOG"/>
    <property type="match status" value="1"/>
</dbReference>
<dbReference type="SUPFAM" id="SSF69304">
    <property type="entry name" value="Tricorn protease N-terminal domain"/>
    <property type="match status" value="1"/>
</dbReference>
<dbReference type="Proteomes" id="UP000600139">
    <property type="component" value="Unassembled WGS sequence"/>
</dbReference>
<dbReference type="EMBL" id="JAENIK010000012">
    <property type="protein sequence ID" value="MBK1818010.1"/>
    <property type="molecule type" value="Genomic_DNA"/>
</dbReference>
<organism evidence="2 3">
    <name type="scientific">Luteolibacter yonseiensis</name>
    <dbReference type="NCBI Taxonomy" id="1144680"/>
    <lineage>
        <taxon>Bacteria</taxon>
        <taxon>Pseudomonadati</taxon>
        <taxon>Verrucomicrobiota</taxon>
        <taxon>Verrucomicrobiia</taxon>
        <taxon>Verrucomicrobiales</taxon>
        <taxon>Verrucomicrobiaceae</taxon>
        <taxon>Luteolibacter</taxon>
    </lineage>
</organism>
<name>A0A934R9L3_9BACT</name>
<dbReference type="NCBIfam" id="TIGR04275">
    <property type="entry name" value="beta_prop_Msarc"/>
    <property type="match status" value="1"/>
</dbReference>
<reference evidence="2" key="1">
    <citation type="submission" date="2021-01" db="EMBL/GenBank/DDBJ databases">
        <title>Modified the classification status of verrucomicrobia.</title>
        <authorList>
            <person name="Feng X."/>
        </authorList>
    </citation>
    <scope>NUCLEOTIDE SEQUENCE</scope>
    <source>
        <strain evidence="2">JCM 18052</strain>
    </source>
</reference>
<proteinExistence type="predicted"/>
<evidence type="ECO:0008006" key="4">
    <source>
        <dbReference type="Google" id="ProtNLM"/>
    </source>
</evidence>
<dbReference type="RefSeq" id="WP_200352934.1">
    <property type="nucleotide sequence ID" value="NZ_BAABHZ010000001.1"/>
</dbReference>
<protein>
    <recommendedName>
        <fullName evidence="4">FlgD Ig-like domain-containing protein</fullName>
    </recommendedName>
</protein>
<accession>A0A934R9L3</accession>
<evidence type="ECO:0000313" key="2">
    <source>
        <dbReference type="EMBL" id="MBK1818010.1"/>
    </source>
</evidence>
<sequence length="1318" mass="142316">MKHEPMHRLLCVLIAAFSLLAAPYGRAQQQFQGLCSRVKIAIAQELTVERIGFEATLEVTNNDGADPITDFSAKLTFRDPVTGNDASNLFFVQPPTFENINRIDGTGVVEPTKKAVVRWFLIPKIATGGTNPQGLEYAIGCSLAAKMRGEPLPAETLLVVEDTITVKPEPQLEITYFQPRDVTADDPFTPEVESARPFTLGVMVHNAGHGVAKKLKINSQQPKITENKNGLLLVARLLGARVQDSPLNESSLLVDLGDINPGETRKGAWDMITTLSGEFVDFKASFTHADELGGRDTSVIKSLNAHFIAAEVINDEPGRDRLLDFLADTDRDENMIPDALYETDGSILPVNHLQDATISGATGAANAVVTLNADREGWGYMRLDDPAQALFGIQSVVRSDGKVLNPRNVWTNIRYRRTDNQKLTYLNIFDRVQNGQTYTYSITYQQGVVDNTAPVTRLRFNGEVTESAGKFYTVGTTQLYFTSEDQSPVSIVYRINGAAYRPGLPFTLGAPGIYVIDYHATDSAGNAETAKTATVVVPGADAPPQLVLERPSMFPTNLLSTRAGTIPITAAIPPSALTINGDLKIYQGVMAWPSIAGVPPTPTSRATASLTVSGQFTDFYKYSVNGGPWSEERPVSQTIGLSGLSGGVTVSVLARPTLGSFPEESSALQVAWTVSGTAPALDVAGVPATPSNNAANVTLNPSDATASLYRWTIGNNSYYRPEAALSVPLVLERLAEGDQTVKFIGRRGGAWQPEASATQVSWKFDKTYGYQFGSLPLVRTRTFPNVAGTTLNYAWDGRDDSGVPQIPGPYTALLTLTDPLGNKTYAAAILVIEGLTARQLTLADTDKGAAKTRAAGDWAVWQENNAGVSSIHARNLATGTASVSVSPDPDYNQENPATDGQYVVWQARRSDNTTDIVWKNLATSASGVVTDSASKLEVNPSVSWPWVVYQTRLADNPSAPWQVEASNQETGARFIVNPGQGDQFRPRVHAGRVVWEDHRDVGPGEVYFHDLEATTGRRITNNTYGQNNPVIFGDLIAWQDNRNGQVDIYLYDLLKGVEERVTDTAYNEINPEITGWWLLYQEDSLGVLTENLRLMDLQTKSDVSLTRARSYFGSASLGNGFAVWTEEPGTSSQRAVASLLPGLQPVSVNANAVAVTPALASRFGSAFQLLADWGTQGGISSVTTYESFSPLVSKKATFDGTSASGEDFPITEGTFLWVEFDRSNMADLGAGGENTLDLYPGLNVFSHTGFPVDETAHGVVAGIGAANLKGLRYYDAFAGRWRAVEVAGDGSLVGSDFSIPRVATLLLEMKNPVSGWKP</sequence>
<dbReference type="PANTHER" id="PTHR36842:SF1">
    <property type="entry name" value="PROTEIN TOLB"/>
    <property type="match status" value="1"/>
</dbReference>
<feature type="chain" id="PRO_5036966775" description="FlgD Ig-like domain-containing protein" evidence="1">
    <location>
        <begin position="28"/>
        <end position="1318"/>
    </location>
</feature>
<gene>
    <name evidence="2" type="ORF">JIN84_20475</name>
</gene>
<keyword evidence="3" id="KW-1185">Reference proteome</keyword>
<keyword evidence="1" id="KW-0732">Signal</keyword>
<dbReference type="InterPro" id="IPR027618">
    <property type="entry name" value="Beta_prop_Msarc"/>
</dbReference>
<comment type="caution">
    <text evidence="2">The sequence shown here is derived from an EMBL/GenBank/DDBJ whole genome shotgun (WGS) entry which is preliminary data.</text>
</comment>
<dbReference type="InterPro" id="IPR011042">
    <property type="entry name" value="6-blade_b-propeller_TolB-like"/>
</dbReference>
<dbReference type="Gene3D" id="2.120.10.30">
    <property type="entry name" value="TolB, C-terminal domain"/>
    <property type="match status" value="1"/>
</dbReference>
<evidence type="ECO:0000256" key="1">
    <source>
        <dbReference type="SAM" id="SignalP"/>
    </source>
</evidence>
<evidence type="ECO:0000313" key="3">
    <source>
        <dbReference type="Proteomes" id="UP000600139"/>
    </source>
</evidence>
<feature type="signal peptide" evidence="1">
    <location>
        <begin position="1"/>
        <end position="27"/>
    </location>
</feature>